<evidence type="ECO:0000256" key="9">
    <source>
        <dbReference type="ARBA" id="ARBA00022842"/>
    </source>
</evidence>
<keyword evidence="4 11" id="KW-0808">Transferase</keyword>
<evidence type="ECO:0000256" key="7">
    <source>
        <dbReference type="ARBA" id="ARBA00022777"/>
    </source>
</evidence>
<keyword evidence="5 11" id="KW-0479">Metal-binding</keyword>
<evidence type="ECO:0000313" key="12">
    <source>
        <dbReference type="EMBL" id="TGY41827.1"/>
    </source>
</evidence>
<evidence type="ECO:0000256" key="5">
    <source>
        <dbReference type="ARBA" id="ARBA00022723"/>
    </source>
</evidence>
<feature type="binding site" evidence="11">
    <location>
        <position position="50"/>
    </location>
    <ligand>
        <name>substrate</name>
    </ligand>
</feature>
<comment type="function">
    <text evidence="11">Catalyzes the phosphorylation of the hydroxyl group of 4-methyl-5-beta-hydroxyethylthiazole (THZ).</text>
</comment>
<proteinExistence type="inferred from homology"/>
<dbReference type="HAMAP" id="MF_00228">
    <property type="entry name" value="Thz_kinase"/>
    <property type="match status" value="1"/>
</dbReference>
<dbReference type="EMBL" id="SRYR01000005">
    <property type="protein sequence ID" value="TGY41827.1"/>
    <property type="molecule type" value="Genomic_DNA"/>
</dbReference>
<feature type="binding site" evidence="11">
    <location>
        <position position="179"/>
    </location>
    <ligand>
        <name>ATP</name>
        <dbReference type="ChEBI" id="CHEBI:30616"/>
    </ligand>
</feature>
<protein>
    <recommendedName>
        <fullName evidence="11">Hydroxyethylthiazole kinase</fullName>
        <ecNumber evidence="11">2.7.1.50</ecNumber>
    </recommendedName>
    <alternativeName>
        <fullName evidence="11">4-methyl-5-beta-hydroxyethylthiazole kinase</fullName>
        <shortName evidence="11">TH kinase</shortName>
        <shortName evidence="11">Thz kinase</shortName>
    </alternativeName>
</protein>
<dbReference type="Proteomes" id="UP000306888">
    <property type="component" value="Unassembled WGS sequence"/>
</dbReference>
<feature type="binding site" evidence="11">
    <location>
        <position position="206"/>
    </location>
    <ligand>
        <name>substrate</name>
    </ligand>
</feature>
<dbReference type="PRINTS" id="PR01099">
    <property type="entry name" value="HYETHTZKNASE"/>
</dbReference>
<comment type="caution">
    <text evidence="12">The sequence shown here is derived from an EMBL/GenBank/DDBJ whole genome shotgun (WGS) entry which is preliminary data.</text>
</comment>
<dbReference type="OrthoDB" id="9778146at2"/>
<evidence type="ECO:0000256" key="4">
    <source>
        <dbReference type="ARBA" id="ARBA00022679"/>
    </source>
</evidence>
<keyword evidence="6 11" id="KW-0547">Nucleotide-binding</keyword>
<dbReference type="PIRSF" id="PIRSF000513">
    <property type="entry name" value="Thz_kinase"/>
    <property type="match status" value="1"/>
</dbReference>
<organism evidence="12 13">
    <name type="scientific">Clostridium sartagoforme</name>
    <dbReference type="NCBI Taxonomy" id="84031"/>
    <lineage>
        <taxon>Bacteria</taxon>
        <taxon>Bacillati</taxon>
        <taxon>Bacillota</taxon>
        <taxon>Clostridia</taxon>
        <taxon>Eubacteriales</taxon>
        <taxon>Clostridiaceae</taxon>
        <taxon>Clostridium</taxon>
    </lineage>
</organism>
<comment type="pathway">
    <text evidence="3 11">Cofactor biosynthesis; thiamine diphosphate biosynthesis; 4-methyl-5-(2-phosphoethyl)-thiazole from 5-(2-hydroxyethyl)-4-methylthiazole: step 1/1.</text>
</comment>
<dbReference type="EC" id="2.7.1.50" evidence="11"/>
<evidence type="ECO:0000256" key="1">
    <source>
        <dbReference type="ARBA" id="ARBA00001771"/>
    </source>
</evidence>
<dbReference type="GO" id="GO:0009228">
    <property type="term" value="P:thiamine biosynthetic process"/>
    <property type="evidence" value="ECO:0007669"/>
    <property type="project" value="UniProtKB-KW"/>
</dbReference>
<dbReference type="GO" id="GO:0004417">
    <property type="term" value="F:hydroxyethylthiazole kinase activity"/>
    <property type="evidence" value="ECO:0007669"/>
    <property type="project" value="UniProtKB-UniRule"/>
</dbReference>
<evidence type="ECO:0000256" key="6">
    <source>
        <dbReference type="ARBA" id="ARBA00022741"/>
    </source>
</evidence>
<dbReference type="UniPathway" id="UPA00060">
    <property type="reaction ID" value="UER00139"/>
</dbReference>
<dbReference type="SUPFAM" id="SSF53613">
    <property type="entry name" value="Ribokinase-like"/>
    <property type="match status" value="1"/>
</dbReference>
<feature type="binding site" evidence="11">
    <location>
        <position position="126"/>
    </location>
    <ligand>
        <name>ATP</name>
        <dbReference type="ChEBI" id="CHEBI:30616"/>
    </ligand>
</feature>
<dbReference type="GO" id="GO:0000287">
    <property type="term" value="F:magnesium ion binding"/>
    <property type="evidence" value="ECO:0007669"/>
    <property type="project" value="UniProtKB-UniRule"/>
</dbReference>
<comment type="similarity">
    <text evidence="11">Belongs to the Thz kinase family.</text>
</comment>
<keyword evidence="9 11" id="KW-0460">Magnesium</keyword>
<comment type="cofactor">
    <cofactor evidence="2 11">
        <name>Mg(2+)</name>
        <dbReference type="ChEBI" id="CHEBI:18420"/>
    </cofactor>
</comment>
<dbReference type="NCBIfam" id="NF006830">
    <property type="entry name" value="PRK09355.1"/>
    <property type="match status" value="1"/>
</dbReference>
<evidence type="ECO:0000256" key="3">
    <source>
        <dbReference type="ARBA" id="ARBA00004868"/>
    </source>
</evidence>
<keyword evidence="13" id="KW-1185">Reference proteome</keyword>
<dbReference type="GO" id="GO:0009229">
    <property type="term" value="P:thiamine diphosphate biosynthetic process"/>
    <property type="evidence" value="ECO:0007669"/>
    <property type="project" value="UniProtKB-UniRule"/>
</dbReference>
<dbReference type="Gene3D" id="3.40.1190.20">
    <property type="match status" value="1"/>
</dbReference>
<evidence type="ECO:0000313" key="13">
    <source>
        <dbReference type="Proteomes" id="UP000306888"/>
    </source>
</evidence>
<evidence type="ECO:0000256" key="11">
    <source>
        <dbReference type="HAMAP-Rule" id="MF_00228"/>
    </source>
</evidence>
<accession>A0A4S2DI53</accession>
<evidence type="ECO:0000256" key="8">
    <source>
        <dbReference type="ARBA" id="ARBA00022840"/>
    </source>
</evidence>
<evidence type="ECO:0000256" key="10">
    <source>
        <dbReference type="ARBA" id="ARBA00022977"/>
    </source>
</evidence>
<dbReference type="InterPro" id="IPR000417">
    <property type="entry name" value="Hyethyz_kinase"/>
</dbReference>
<dbReference type="AlphaFoldDB" id="A0A4S2DI53"/>
<keyword evidence="7 11" id="KW-0418">Kinase</keyword>
<gene>
    <name evidence="11 12" type="primary">thiM</name>
    <name evidence="12" type="ORF">E5347_10940</name>
</gene>
<keyword evidence="10 11" id="KW-0784">Thiamine biosynthesis</keyword>
<sequence>MREVELLIKRLLDIKNKLIVEKPLIHCITNHITINDCANVVLAIGGKPIMAEHCKEVSDITSSAKSLAVNLGNISDSRMTSMMISGEVAYKKEIPSIIDIVGVNCSNLRRDFALEFIEKCKPNVIKGNMSEIKSILGLETKSKGVDVSEEDSTGKNNINDNINIVRSLSKRTNSIVVSTGEIDLISSEKETFIIENGCKELSMITGTGCMLNALIATCISGGDILEGAILGTLIMGISGEFSKEAKGTASFKVDLLDNISTIKEIDIIEKSKIRVVE</sequence>
<name>A0A4S2DI53_9CLOT</name>
<keyword evidence="8 11" id="KW-0067">ATP-binding</keyword>
<dbReference type="CDD" id="cd01170">
    <property type="entry name" value="THZ_kinase"/>
    <property type="match status" value="1"/>
</dbReference>
<dbReference type="GO" id="GO:0005524">
    <property type="term" value="F:ATP binding"/>
    <property type="evidence" value="ECO:0007669"/>
    <property type="project" value="UniProtKB-UniRule"/>
</dbReference>
<evidence type="ECO:0000256" key="2">
    <source>
        <dbReference type="ARBA" id="ARBA00001946"/>
    </source>
</evidence>
<dbReference type="InterPro" id="IPR029056">
    <property type="entry name" value="Ribokinase-like"/>
</dbReference>
<reference evidence="12 13" key="1">
    <citation type="submission" date="2019-04" db="EMBL/GenBank/DDBJ databases">
        <title>Microbes associate with the intestines of laboratory mice.</title>
        <authorList>
            <person name="Navarre W."/>
            <person name="Wong E."/>
            <person name="Huang K."/>
            <person name="Tropini C."/>
            <person name="Ng K."/>
            <person name="Yu B."/>
        </authorList>
    </citation>
    <scope>NUCLEOTIDE SEQUENCE [LARGE SCALE GENOMIC DNA]</scope>
    <source>
        <strain evidence="12 13">NM50_B9-20</strain>
    </source>
</reference>
<comment type="catalytic activity">
    <reaction evidence="1 11">
        <text>5-(2-hydroxyethyl)-4-methylthiazole + ATP = 4-methyl-5-(2-phosphooxyethyl)-thiazole + ADP + H(+)</text>
        <dbReference type="Rhea" id="RHEA:24212"/>
        <dbReference type="ChEBI" id="CHEBI:15378"/>
        <dbReference type="ChEBI" id="CHEBI:17957"/>
        <dbReference type="ChEBI" id="CHEBI:30616"/>
        <dbReference type="ChEBI" id="CHEBI:58296"/>
        <dbReference type="ChEBI" id="CHEBI:456216"/>
        <dbReference type="EC" id="2.7.1.50"/>
    </reaction>
</comment>
<dbReference type="Pfam" id="PF02110">
    <property type="entry name" value="HK"/>
    <property type="match status" value="1"/>
</dbReference>